<feature type="region of interest" description="Disordered" evidence="1">
    <location>
        <begin position="1"/>
        <end position="39"/>
    </location>
</feature>
<sequence length="39" mass="4171">GKNSKRNCSLNRRQDGNNAMAVKKGNDIAAKASVNSVPR</sequence>
<feature type="non-terminal residue" evidence="3">
    <location>
        <position position="1"/>
    </location>
</feature>
<proteinExistence type="predicted"/>
<comment type="caution">
    <text evidence="3">The sequence shown here is derived from an EMBL/GenBank/DDBJ whole genome shotgun (WGS) entry which is preliminary data.</text>
</comment>
<accession>A0A9W4T5Y8</accession>
<evidence type="ECO:0000313" key="3">
    <source>
        <dbReference type="EMBL" id="CAI2194243.1"/>
    </source>
</evidence>
<feature type="compositionally biased region" description="Polar residues" evidence="1">
    <location>
        <begin position="1"/>
        <end position="11"/>
    </location>
</feature>
<name>A0A9W4T5Y8_9GLOM</name>
<keyword evidence="4" id="KW-1185">Reference proteome</keyword>
<dbReference type="AlphaFoldDB" id="A0A9W4T5Y8"/>
<gene>
    <name evidence="2" type="ORF">FWILDA_LOCUS16477</name>
    <name evidence="3" type="ORF">FWILDA_LOCUS16478</name>
</gene>
<dbReference type="EMBL" id="CAMKVN010010616">
    <property type="protein sequence ID" value="CAI2194242.1"/>
    <property type="molecule type" value="Genomic_DNA"/>
</dbReference>
<reference evidence="3" key="1">
    <citation type="submission" date="2022-08" db="EMBL/GenBank/DDBJ databases">
        <authorList>
            <person name="Kallberg Y."/>
            <person name="Tangrot J."/>
            <person name="Rosling A."/>
        </authorList>
    </citation>
    <scope>NUCLEOTIDE SEQUENCE</scope>
    <source>
        <strain evidence="3">Wild A</strain>
    </source>
</reference>
<dbReference type="Proteomes" id="UP001153678">
    <property type="component" value="Unassembled WGS sequence"/>
</dbReference>
<protein>
    <submittedName>
        <fullName evidence="2">12663_t:CDS:1</fullName>
    </submittedName>
    <submittedName>
        <fullName evidence="3">12664_t:CDS:1</fullName>
    </submittedName>
</protein>
<evidence type="ECO:0000313" key="4">
    <source>
        <dbReference type="Proteomes" id="UP001153678"/>
    </source>
</evidence>
<evidence type="ECO:0000256" key="1">
    <source>
        <dbReference type="SAM" id="MobiDB-lite"/>
    </source>
</evidence>
<evidence type="ECO:0000313" key="2">
    <source>
        <dbReference type="EMBL" id="CAI2194242.1"/>
    </source>
</evidence>
<organism evidence="3 4">
    <name type="scientific">Funneliformis geosporum</name>
    <dbReference type="NCBI Taxonomy" id="1117311"/>
    <lineage>
        <taxon>Eukaryota</taxon>
        <taxon>Fungi</taxon>
        <taxon>Fungi incertae sedis</taxon>
        <taxon>Mucoromycota</taxon>
        <taxon>Glomeromycotina</taxon>
        <taxon>Glomeromycetes</taxon>
        <taxon>Glomerales</taxon>
        <taxon>Glomeraceae</taxon>
        <taxon>Funneliformis</taxon>
    </lineage>
</organism>
<dbReference type="EMBL" id="CAMKVN010010616">
    <property type="protein sequence ID" value="CAI2194243.1"/>
    <property type="molecule type" value="Genomic_DNA"/>
</dbReference>